<name>A0A163G3N6_9BACL</name>
<feature type="compositionally biased region" description="Polar residues" evidence="1">
    <location>
        <begin position="31"/>
        <end position="43"/>
    </location>
</feature>
<feature type="compositionally biased region" description="Basic and acidic residues" evidence="1">
    <location>
        <begin position="44"/>
        <end position="55"/>
    </location>
</feature>
<dbReference type="AlphaFoldDB" id="A0A163G3N6"/>
<sequence>MASNPKGNSKVQENFKTPNEKFNAEFAEDTSIASNPKGNSKVQENFKKPNEKFDAEFGELNTPGDHSANR</sequence>
<dbReference type="KEGG" id="pglu:A3958_03115"/>
<comment type="caution">
    <text evidence="2">The sequence shown here is derived from an EMBL/GenBank/DDBJ whole genome shotgun (WGS) entry which is preliminary data.</text>
</comment>
<dbReference type="OrthoDB" id="2625421at2"/>
<feature type="region of interest" description="Disordered" evidence="1">
    <location>
        <begin position="1"/>
        <end position="70"/>
    </location>
</feature>
<gene>
    <name evidence="2" type="ORF">AWU65_30850</name>
</gene>
<accession>A0A163G3N6</accession>
<evidence type="ECO:0000256" key="1">
    <source>
        <dbReference type="SAM" id="MobiDB-lite"/>
    </source>
</evidence>
<dbReference type="Proteomes" id="UP000076796">
    <property type="component" value="Unassembled WGS sequence"/>
</dbReference>
<evidence type="ECO:0000313" key="3">
    <source>
        <dbReference type="Proteomes" id="UP000076796"/>
    </source>
</evidence>
<reference evidence="2" key="1">
    <citation type="journal article" date="2016" name="Genome Announc.">
        <title>Draft genomes of two strains of Paenibacillus glucanolyticus with capability to degrade lignocellulose.</title>
        <authorList>
            <person name="Mathews S.L."/>
            <person name="Pawlak J."/>
            <person name="Grunden A.M."/>
        </authorList>
    </citation>
    <scope>NUCLEOTIDE SEQUENCE [LARGE SCALE GENOMIC DNA]</scope>
    <source>
        <strain evidence="2">SLM1</strain>
    </source>
</reference>
<evidence type="ECO:0000313" key="2">
    <source>
        <dbReference type="EMBL" id="KZS44716.1"/>
    </source>
</evidence>
<feature type="compositionally biased region" description="Polar residues" evidence="1">
    <location>
        <begin position="1"/>
        <end position="17"/>
    </location>
</feature>
<dbReference type="STRING" id="59843.A3958_03115"/>
<keyword evidence="3" id="KW-1185">Reference proteome</keyword>
<protein>
    <submittedName>
        <fullName evidence="2">Uncharacterized protein</fullName>
    </submittedName>
</protein>
<proteinExistence type="predicted"/>
<dbReference type="EMBL" id="LWMH01000002">
    <property type="protein sequence ID" value="KZS44716.1"/>
    <property type="molecule type" value="Genomic_DNA"/>
</dbReference>
<organism evidence="2 3">
    <name type="scientific">Paenibacillus glucanolyticus</name>
    <dbReference type="NCBI Taxonomy" id="59843"/>
    <lineage>
        <taxon>Bacteria</taxon>
        <taxon>Bacillati</taxon>
        <taxon>Bacillota</taxon>
        <taxon>Bacilli</taxon>
        <taxon>Bacillales</taxon>
        <taxon>Paenibacillaceae</taxon>
        <taxon>Paenibacillus</taxon>
    </lineage>
</organism>